<gene>
    <name evidence="2" type="ORF">MUN82_12940</name>
</gene>
<dbReference type="EMBL" id="CP095053">
    <property type="protein sequence ID" value="UOR03853.1"/>
    <property type="molecule type" value="Genomic_DNA"/>
</dbReference>
<keyword evidence="1" id="KW-0812">Transmembrane</keyword>
<name>A0A8T9SSZ5_9BACT</name>
<dbReference type="RefSeq" id="WP_245091039.1">
    <property type="nucleotide sequence ID" value="NZ_CP095053.1"/>
</dbReference>
<feature type="transmembrane region" description="Helical" evidence="1">
    <location>
        <begin position="6"/>
        <end position="28"/>
    </location>
</feature>
<evidence type="ECO:0000256" key="1">
    <source>
        <dbReference type="SAM" id="Phobius"/>
    </source>
</evidence>
<accession>A0A8T9SSZ5</accession>
<protein>
    <submittedName>
        <fullName evidence="2">Uncharacterized protein</fullName>
    </submittedName>
</protein>
<organism evidence="2 3">
    <name type="scientific">Hymenobacter aerilatus</name>
    <dbReference type="NCBI Taxonomy" id="2932251"/>
    <lineage>
        <taxon>Bacteria</taxon>
        <taxon>Pseudomonadati</taxon>
        <taxon>Bacteroidota</taxon>
        <taxon>Cytophagia</taxon>
        <taxon>Cytophagales</taxon>
        <taxon>Hymenobacteraceae</taxon>
        <taxon>Hymenobacter</taxon>
    </lineage>
</organism>
<reference evidence="2 3" key="1">
    <citation type="submission" date="2022-04" db="EMBL/GenBank/DDBJ databases">
        <title>Hymenobacter sp. isolated from the air.</title>
        <authorList>
            <person name="Won M."/>
            <person name="Lee C.-M."/>
            <person name="Woen H.-Y."/>
            <person name="Kwon S.-W."/>
        </authorList>
    </citation>
    <scope>NUCLEOTIDE SEQUENCE [LARGE SCALE GENOMIC DNA]</scope>
    <source>
        <strain evidence="3">5413 J-13</strain>
    </source>
</reference>
<evidence type="ECO:0000313" key="3">
    <source>
        <dbReference type="Proteomes" id="UP000829925"/>
    </source>
</evidence>
<dbReference type="AlphaFoldDB" id="A0A8T9SSZ5"/>
<proteinExistence type="predicted"/>
<dbReference type="KEGG" id="haei:MUN82_12940"/>
<keyword evidence="3" id="KW-1185">Reference proteome</keyword>
<evidence type="ECO:0000313" key="2">
    <source>
        <dbReference type="EMBL" id="UOR03853.1"/>
    </source>
</evidence>
<keyword evidence="1" id="KW-1133">Transmembrane helix</keyword>
<sequence>MNNSSLLLVIPAFITVFIGFWCVVCKLISFFGWYQLSTQFQVAEEEIADSQFQLHQAKLGFARYNGVIKAAASASGLSLSVVFLFRVGHPPLLIPWSCIERLEEQKFLWSTTYTTRILVGTSSVKFSFSGEELKRMMQPWLAAA</sequence>
<dbReference type="Proteomes" id="UP000829925">
    <property type="component" value="Chromosome"/>
</dbReference>
<keyword evidence="1" id="KW-0472">Membrane</keyword>